<reference evidence="10" key="1">
    <citation type="submission" date="2015-03" db="EMBL/GenBank/DDBJ databases">
        <title>Draft genome sequence of Mizugakiibacter sediminis skMP5.</title>
        <authorList>
            <person name="Watanabe T."/>
            <person name="Kojima H."/>
            <person name="Fukui M."/>
        </authorList>
    </citation>
    <scope>NUCLEOTIDE SEQUENCE</scope>
    <source>
        <strain evidence="10">SkMP5</strain>
    </source>
</reference>
<dbReference type="PANTHER" id="PTHR42930:SF3">
    <property type="entry name" value="PHOSPHATE-SPECIFIC TRANSPORT SYSTEM ACCESSORY PROTEIN PHOU"/>
    <property type="match status" value="1"/>
</dbReference>
<comment type="subunit">
    <text evidence="3 8">Homodimer.</text>
</comment>
<dbReference type="GO" id="GO:0030643">
    <property type="term" value="P:intracellular phosphate ion homeostasis"/>
    <property type="evidence" value="ECO:0007669"/>
    <property type="project" value="InterPro"/>
</dbReference>
<evidence type="ECO:0000256" key="8">
    <source>
        <dbReference type="PIRNR" id="PIRNR003107"/>
    </source>
</evidence>
<dbReference type="HOGENOM" id="CLU_078518_2_1_6"/>
<dbReference type="FunFam" id="1.20.58.220:FF:000004">
    <property type="entry name" value="Phosphate-specific transport system accessory protein PhoU"/>
    <property type="match status" value="1"/>
</dbReference>
<dbReference type="EMBL" id="DF952378">
    <property type="protein sequence ID" value="GAN43700.1"/>
    <property type="molecule type" value="Genomic_DNA"/>
</dbReference>
<keyword evidence="5 8" id="KW-0963">Cytoplasm</keyword>
<evidence type="ECO:0000256" key="6">
    <source>
        <dbReference type="ARBA" id="ARBA00022592"/>
    </source>
</evidence>
<keyword evidence="4 8" id="KW-0813">Transport</keyword>
<evidence type="ECO:0000256" key="4">
    <source>
        <dbReference type="ARBA" id="ARBA00022448"/>
    </source>
</evidence>
<dbReference type="RefSeq" id="WP_062535181.1">
    <property type="nucleotide sequence ID" value="NZ_DF970160.1"/>
</dbReference>
<dbReference type="PANTHER" id="PTHR42930">
    <property type="entry name" value="PHOSPHATE-SPECIFIC TRANSPORT SYSTEM ACCESSORY PROTEIN PHOU"/>
    <property type="match status" value="1"/>
</dbReference>
<gene>
    <name evidence="10" type="ORF">MBSD_0210</name>
    <name evidence="11" type="ORF">MBSD_n0720</name>
</gene>
<sequence>MSTPHDHILKSYDTELARLTGEIVRMGELAVNQLEAAIDVLMRRDSKAAQRVIDNDEAIDALEHEVSHDVVRLLALRQPMARDLREILAALRIASAIERIGDYAANVAKRSMALNVVAPVAPAHGLPVLAGLAAELVREVLAAYRDRDAERARVAWSRDAELDAMYTGLFRELLTYMMEDPRSITPCTHLLFMAKNIERIGDHATNIAENVWYVVHGEELAGTRQKRDLTASPQLPDLPR</sequence>
<comment type="subcellular location">
    <subcellularLocation>
        <location evidence="1 8">Cytoplasm</location>
    </subcellularLocation>
</comment>
<dbReference type="AlphaFoldDB" id="A0A0K8QKF3"/>
<dbReference type="GO" id="GO:0005737">
    <property type="term" value="C:cytoplasm"/>
    <property type="evidence" value="ECO:0007669"/>
    <property type="project" value="UniProtKB-SubCell"/>
</dbReference>
<dbReference type="InterPro" id="IPR028366">
    <property type="entry name" value="PhoU"/>
</dbReference>
<dbReference type="InterPro" id="IPR026022">
    <property type="entry name" value="PhoU_dom"/>
</dbReference>
<organism evidence="11">
    <name type="scientific">Mizugakiibacter sediminis</name>
    <dbReference type="NCBI Taxonomy" id="1475481"/>
    <lineage>
        <taxon>Bacteria</taxon>
        <taxon>Pseudomonadati</taxon>
        <taxon>Pseudomonadota</taxon>
        <taxon>Gammaproteobacteria</taxon>
        <taxon>Lysobacterales</taxon>
        <taxon>Rhodanobacteraceae</taxon>
        <taxon>Mizugakiibacter</taxon>
    </lineage>
</organism>
<dbReference type="GO" id="GO:0006817">
    <property type="term" value="P:phosphate ion transport"/>
    <property type="evidence" value="ECO:0007669"/>
    <property type="project" value="UniProtKB-KW"/>
</dbReference>
<dbReference type="InterPro" id="IPR038078">
    <property type="entry name" value="PhoU-like_sf"/>
</dbReference>
<dbReference type="Proteomes" id="UP000253740">
    <property type="component" value="Unassembled WGS sequence"/>
</dbReference>
<dbReference type="OrthoDB" id="9814256at2"/>
<accession>A0A0K8QKF3</accession>
<dbReference type="Gene3D" id="1.20.58.220">
    <property type="entry name" value="Phosphate transport system protein phou homolog 2, domain 2"/>
    <property type="match status" value="1"/>
</dbReference>
<evidence type="ECO:0000256" key="7">
    <source>
        <dbReference type="ARBA" id="ARBA00056181"/>
    </source>
</evidence>
<evidence type="ECO:0000256" key="1">
    <source>
        <dbReference type="ARBA" id="ARBA00004496"/>
    </source>
</evidence>
<dbReference type="STRING" id="1475481.GCA_000953855_00730"/>
<dbReference type="Pfam" id="PF01895">
    <property type="entry name" value="PhoU"/>
    <property type="match status" value="2"/>
</dbReference>
<dbReference type="GO" id="GO:0045936">
    <property type="term" value="P:negative regulation of phosphate metabolic process"/>
    <property type="evidence" value="ECO:0007669"/>
    <property type="project" value="InterPro"/>
</dbReference>
<keyword evidence="6 8" id="KW-0592">Phosphate transport</keyword>
<evidence type="ECO:0000313" key="11">
    <source>
        <dbReference type="EMBL" id="GAP65430.1"/>
    </source>
</evidence>
<dbReference type="EMBL" id="DF970160">
    <property type="protein sequence ID" value="GAP65430.1"/>
    <property type="molecule type" value="Genomic_DNA"/>
</dbReference>
<dbReference type="PIRSF" id="PIRSF003107">
    <property type="entry name" value="PhoU"/>
    <property type="match status" value="1"/>
</dbReference>
<feature type="domain" description="PhoU" evidence="9">
    <location>
        <begin position="23"/>
        <end position="110"/>
    </location>
</feature>
<dbReference type="SUPFAM" id="SSF109755">
    <property type="entry name" value="PhoU-like"/>
    <property type="match status" value="1"/>
</dbReference>
<feature type="domain" description="PhoU" evidence="9">
    <location>
        <begin position="129"/>
        <end position="211"/>
    </location>
</feature>
<evidence type="ECO:0000256" key="3">
    <source>
        <dbReference type="ARBA" id="ARBA00011738"/>
    </source>
</evidence>
<protein>
    <recommendedName>
        <fullName evidence="8">Phosphate-specific transport system accessory protein PhoU</fullName>
    </recommendedName>
</protein>
<comment type="similarity">
    <text evidence="2 8">Belongs to the PhoU family.</text>
</comment>
<keyword evidence="12" id="KW-1185">Reference proteome</keyword>
<evidence type="ECO:0000259" key="9">
    <source>
        <dbReference type="Pfam" id="PF01895"/>
    </source>
</evidence>
<evidence type="ECO:0000256" key="5">
    <source>
        <dbReference type="ARBA" id="ARBA00022490"/>
    </source>
</evidence>
<comment type="function">
    <text evidence="7 8">Plays a role in the regulation of phosphate uptake.</text>
</comment>
<name>A0A0K8QKF3_9GAMM</name>
<evidence type="ECO:0000313" key="12">
    <source>
        <dbReference type="Proteomes" id="UP000253740"/>
    </source>
</evidence>
<evidence type="ECO:0000256" key="2">
    <source>
        <dbReference type="ARBA" id="ARBA00008107"/>
    </source>
</evidence>
<evidence type="ECO:0000313" key="10">
    <source>
        <dbReference type="EMBL" id="GAN43700.1"/>
    </source>
</evidence>
<dbReference type="NCBIfam" id="TIGR02135">
    <property type="entry name" value="phoU_full"/>
    <property type="match status" value="1"/>
</dbReference>
<proteinExistence type="inferred from homology"/>
<reference evidence="11" key="2">
    <citation type="submission" date="2015-08" db="EMBL/GenBank/DDBJ databases">
        <title>Complete DNA Sequence of Pseudomonas syringae pv. actinidiae, the Causal Agent of Kiwifruit Canker Disease.</title>
        <authorList>
            <person name="Rikkerink E.H.A."/>
            <person name="Fineran P.C."/>
        </authorList>
    </citation>
    <scope>NUCLEOTIDE SEQUENCE</scope>
    <source>
        <strain evidence="11">SkMP5</strain>
    </source>
</reference>